<evidence type="ECO:0000256" key="3">
    <source>
        <dbReference type="ARBA" id="ARBA00023004"/>
    </source>
</evidence>
<dbReference type="SUPFAM" id="SSF50692">
    <property type="entry name" value="ADC-like"/>
    <property type="match status" value="1"/>
</dbReference>
<keyword evidence="3" id="KW-0408">Iron</keyword>
<dbReference type="GO" id="GO:0046872">
    <property type="term" value="F:metal ion binding"/>
    <property type="evidence" value="ECO:0007669"/>
    <property type="project" value="UniProtKB-KW"/>
</dbReference>
<dbReference type="Pfam" id="PF04879">
    <property type="entry name" value="Molybdop_Fe4S4"/>
    <property type="match status" value="1"/>
</dbReference>
<dbReference type="EMBL" id="JBHSHT010000004">
    <property type="protein sequence ID" value="MFC4827006.1"/>
    <property type="molecule type" value="Genomic_DNA"/>
</dbReference>
<dbReference type="InterPro" id="IPR009010">
    <property type="entry name" value="Asp_de-COase-like_dom_sf"/>
</dbReference>
<dbReference type="GO" id="GO:0051539">
    <property type="term" value="F:4 iron, 4 sulfur cluster binding"/>
    <property type="evidence" value="ECO:0007669"/>
    <property type="project" value="UniProtKB-KW"/>
</dbReference>
<dbReference type="Gene3D" id="2.40.40.20">
    <property type="match status" value="1"/>
</dbReference>
<dbReference type="Gene3D" id="3.40.228.10">
    <property type="entry name" value="Dimethylsulfoxide Reductase, domain 2"/>
    <property type="match status" value="1"/>
</dbReference>
<dbReference type="InterPro" id="IPR006657">
    <property type="entry name" value="MoPterin_dinucl-bd_dom"/>
</dbReference>
<reference evidence="6 7" key="1">
    <citation type="journal article" date="2019" name="Int. J. Syst. Evol. Microbiol.">
        <title>The Global Catalogue of Microorganisms (GCM) 10K type strain sequencing project: providing services to taxonomists for standard genome sequencing and annotation.</title>
        <authorList>
            <consortium name="The Broad Institute Genomics Platform"/>
            <consortium name="The Broad Institute Genome Sequencing Center for Infectious Disease"/>
            <person name="Wu L."/>
            <person name="Ma J."/>
        </authorList>
    </citation>
    <scope>NUCLEOTIDE SEQUENCE [LARGE SCALE GENOMIC DNA]</scope>
    <source>
        <strain evidence="6 7">XZYJ18</strain>
    </source>
</reference>
<keyword evidence="1" id="KW-0004">4Fe-4S</keyword>
<dbReference type="PANTHER" id="PTHR43105">
    <property type="entry name" value="RESPIRATORY NITRATE REDUCTASE"/>
    <property type="match status" value="1"/>
</dbReference>
<gene>
    <name evidence="6" type="primary">fdhF</name>
    <name evidence="6" type="ORF">ACFO9K_22405</name>
</gene>
<keyword evidence="4" id="KW-0411">Iron-sulfur</keyword>
<evidence type="ECO:0000313" key="6">
    <source>
        <dbReference type="EMBL" id="MFC4827006.1"/>
    </source>
</evidence>
<comment type="caution">
    <text evidence="6">The sequence shown here is derived from an EMBL/GenBank/DDBJ whole genome shotgun (WGS) entry which is preliminary data.</text>
</comment>
<dbReference type="Gene3D" id="3.40.50.740">
    <property type="match status" value="1"/>
</dbReference>
<evidence type="ECO:0000259" key="5">
    <source>
        <dbReference type="SMART" id="SM00926"/>
    </source>
</evidence>
<protein>
    <submittedName>
        <fullName evidence="6">Formate dehydrogenase subunit alpha</fullName>
        <ecNumber evidence="6">1.17.1.9</ecNumber>
    </submittedName>
</protein>
<dbReference type="InterPro" id="IPR006478">
    <property type="entry name" value="Formate_DH_asu"/>
</dbReference>
<evidence type="ECO:0000256" key="4">
    <source>
        <dbReference type="ARBA" id="ARBA00023014"/>
    </source>
</evidence>
<proteinExistence type="predicted"/>
<feature type="domain" description="4Fe-4S Mo/W bis-MGD-type" evidence="5">
    <location>
        <begin position="9"/>
        <end position="60"/>
    </location>
</feature>
<dbReference type="EC" id="1.17.1.9" evidence="6"/>
<keyword evidence="7" id="KW-1185">Reference proteome</keyword>
<dbReference type="Pfam" id="PF00384">
    <property type="entry name" value="Molybdopterin"/>
    <property type="match status" value="1"/>
</dbReference>
<dbReference type="CDD" id="cd00508">
    <property type="entry name" value="MopB_CT_Fdh-Nap-like"/>
    <property type="match status" value="1"/>
</dbReference>
<dbReference type="Gene3D" id="2.20.25.90">
    <property type="entry name" value="ADC-like domains"/>
    <property type="match status" value="1"/>
</dbReference>
<dbReference type="SMART" id="SM00926">
    <property type="entry name" value="Molybdop_Fe4S4"/>
    <property type="match status" value="1"/>
</dbReference>
<organism evidence="6 7">
    <name type="scientific">Halorussus aquaticus</name>
    <dbReference type="NCBI Taxonomy" id="2953748"/>
    <lineage>
        <taxon>Archaea</taxon>
        <taxon>Methanobacteriati</taxon>
        <taxon>Methanobacteriota</taxon>
        <taxon>Stenosarchaea group</taxon>
        <taxon>Halobacteria</taxon>
        <taxon>Halobacteriales</taxon>
        <taxon>Haladaptataceae</taxon>
        <taxon>Halorussus</taxon>
    </lineage>
</organism>
<dbReference type="CDD" id="cd02753">
    <property type="entry name" value="MopB_Formate-Dh-H"/>
    <property type="match status" value="1"/>
</dbReference>
<dbReference type="GO" id="GO:0008863">
    <property type="term" value="F:formate dehydrogenase (NAD+) activity"/>
    <property type="evidence" value="ECO:0007669"/>
    <property type="project" value="UniProtKB-EC"/>
</dbReference>
<evidence type="ECO:0000256" key="1">
    <source>
        <dbReference type="ARBA" id="ARBA00022485"/>
    </source>
</evidence>
<dbReference type="PANTHER" id="PTHR43105:SF10">
    <property type="entry name" value="NADH-QUINONE OXIDOREDUCTASE SUBUNIT G"/>
    <property type="match status" value="1"/>
</dbReference>
<accession>A0ABD5Q8L9</accession>
<dbReference type="InterPro" id="IPR006656">
    <property type="entry name" value="Mopterin_OxRdtase"/>
</dbReference>
<keyword evidence="6" id="KW-0560">Oxidoreductase</keyword>
<dbReference type="PROSITE" id="PS00490">
    <property type="entry name" value="MOLYBDOPTERIN_PROK_2"/>
    <property type="match status" value="1"/>
</dbReference>
<dbReference type="InterPro" id="IPR006963">
    <property type="entry name" value="Mopterin_OxRdtase_4Fe-4S_dom"/>
</dbReference>
<dbReference type="InterPro" id="IPR041924">
    <property type="entry name" value="Formate_Dh-H_N"/>
</dbReference>
<dbReference type="Proteomes" id="UP001595945">
    <property type="component" value="Unassembled WGS sequence"/>
</dbReference>
<dbReference type="SUPFAM" id="SSF53706">
    <property type="entry name" value="Formate dehydrogenase/DMSO reductase, domains 1-3"/>
    <property type="match status" value="1"/>
</dbReference>
<name>A0ABD5Q8L9_9EURY</name>
<dbReference type="AlphaFoldDB" id="A0ABD5Q8L9"/>
<dbReference type="InterPro" id="IPR006655">
    <property type="entry name" value="Mopterin_OxRdtase_prok_CS"/>
</dbReference>
<dbReference type="Pfam" id="PF01568">
    <property type="entry name" value="Molydop_binding"/>
    <property type="match status" value="1"/>
</dbReference>
<dbReference type="NCBIfam" id="TIGR01591">
    <property type="entry name" value="Fdh-alpha"/>
    <property type="match status" value="1"/>
</dbReference>
<dbReference type="RefSeq" id="WP_379793677.1">
    <property type="nucleotide sequence ID" value="NZ_JBHSHT010000004.1"/>
</dbReference>
<dbReference type="InterPro" id="IPR050123">
    <property type="entry name" value="Prok_molybdopt-oxidoreductase"/>
</dbReference>
<evidence type="ECO:0000313" key="7">
    <source>
        <dbReference type="Proteomes" id="UP001595945"/>
    </source>
</evidence>
<sequence>MTDSSDRSFQSRPTICPFCGVGCGIEYAPKSGKATGWMAPVNKRGEICPKGAAAFDVVGHEERLTEPLVRENGRLVTASWDEAFARISDAFSGIVAENGADALAFFASSNCTNEENYLLQKVARALGTNNVDNCARLCHSSTVAAMQNRFGAGAMTNTLEDLSDADVFLVMGANPAEQHPIIFRSYLLPAIRDGTDLIHVDPRANDTTEAATLHLPVRPGYDIPLLNAMAAVLLEEGLVDESFLDDRVTAVEQFRAFVGSVDVAENATLAGVPTDNLREAAQLYGEADRAAIFTGMGMSQHHCGTDNVHALLNLALLTGNLGKRGVGVNPLRGQNNVQGAGDVGALPDVLPGYQLVIDDEARQRVAEEWGVEPPPTPGLTEVEMTHRFGEEIRGAYVFGENPVITEPNANRVADAFEDIEFLVVHDIFRTETAEYADVVLPGSSWAEKAGTVTNTDRQVMRMRPNADLPGDARRDLGIVRELGARVTDLDFDYEGPAEVFDELTRVSPIYAGIRYDTIGTDSLRWPFPKGASSGVGVLHADEFASGNETAELRSVEHVDPVDSVADDELVLTTGRVLQHFNSGAVTRRSGTLMRMRGEDVLQIHPEDASDCGVNDGELVRVENDRGEVSVQAEVTPAIRQGTVFMTFHYADPLVNVLTPDELDPVARIPEYKHAAIRVTVTGDARR</sequence>
<evidence type="ECO:0000256" key="2">
    <source>
        <dbReference type="ARBA" id="ARBA00022723"/>
    </source>
</evidence>
<keyword evidence="2" id="KW-0479">Metal-binding</keyword>